<keyword evidence="3" id="KW-1185">Reference proteome</keyword>
<dbReference type="EMBL" id="JBHMCR010000002">
    <property type="protein sequence ID" value="MFB9518903.1"/>
    <property type="molecule type" value="Genomic_DNA"/>
</dbReference>
<feature type="region of interest" description="Disordered" evidence="1">
    <location>
        <begin position="1"/>
        <end position="106"/>
    </location>
</feature>
<comment type="caution">
    <text evidence="2">The sequence shown here is derived from an EMBL/GenBank/DDBJ whole genome shotgun (WGS) entry which is preliminary data.</text>
</comment>
<proteinExistence type="predicted"/>
<dbReference type="RefSeq" id="WP_345217582.1">
    <property type="nucleotide sequence ID" value="NZ_BAAAXE010000001.1"/>
</dbReference>
<feature type="compositionally biased region" description="Basic and acidic residues" evidence="1">
    <location>
        <begin position="19"/>
        <end position="42"/>
    </location>
</feature>
<evidence type="ECO:0000313" key="3">
    <source>
        <dbReference type="Proteomes" id="UP001589718"/>
    </source>
</evidence>
<feature type="compositionally biased region" description="Basic residues" evidence="1">
    <location>
        <begin position="1"/>
        <end position="12"/>
    </location>
</feature>
<gene>
    <name evidence="2" type="ORF">ACFFTU_02920</name>
</gene>
<dbReference type="Proteomes" id="UP001589718">
    <property type="component" value="Unassembled WGS sequence"/>
</dbReference>
<accession>A0ABV5P804</accession>
<protein>
    <submittedName>
        <fullName evidence="2">Uncharacterized protein</fullName>
    </submittedName>
</protein>
<sequence length="106" mass="11099">MAVRHQLVRRPLHAPWKVPADESRHCERVAGTHSASADERARPGAGATPHSTVEPGPEESGGHAGVRRHDPPRVLAGGVERPLGGARAALGVRPRGKHTNGVLADA</sequence>
<evidence type="ECO:0000256" key="1">
    <source>
        <dbReference type="SAM" id="MobiDB-lite"/>
    </source>
</evidence>
<organism evidence="2 3">
    <name type="scientific">Streptomyces cremeus</name>
    <dbReference type="NCBI Taxonomy" id="66881"/>
    <lineage>
        <taxon>Bacteria</taxon>
        <taxon>Bacillati</taxon>
        <taxon>Actinomycetota</taxon>
        <taxon>Actinomycetes</taxon>
        <taxon>Kitasatosporales</taxon>
        <taxon>Streptomycetaceae</taxon>
        <taxon>Streptomyces</taxon>
    </lineage>
</organism>
<reference evidence="2 3" key="1">
    <citation type="submission" date="2024-09" db="EMBL/GenBank/DDBJ databases">
        <authorList>
            <person name="Sun Q."/>
            <person name="Mori K."/>
        </authorList>
    </citation>
    <scope>NUCLEOTIDE SEQUENCE [LARGE SCALE GENOMIC DNA]</scope>
    <source>
        <strain evidence="2 3">JCM 4362</strain>
    </source>
</reference>
<name>A0ABV5P804_STRCM</name>
<evidence type="ECO:0000313" key="2">
    <source>
        <dbReference type="EMBL" id="MFB9518903.1"/>
    </source>
</evidence>